<dbReference type="EC" id="3.1.3.77" evidence="4"/>
<dbReference type="SFLD" id="SFLDS00003">
    <property type="entry name" value="Haloacid_Dehalogenase"/>
    <property type="match status" value="1"/>
</dbReference>
<dbReference type="InterPro" id="IPR023214">
    <property type="entry name" value="HAD_sf"/>
</dbReference>
<evidence type="ECO:0000256" key="3">
    <source>
        <dbReference type="ARBA" id="ARBA00023167"/>
    </source>
</evidence>
<dbReference type="SUPFAM" id="SSF56784">
    <property type="entry name" value="HAD-like"/>
    <property type="match status" value="1"/>
</dbReference>
<evidence type="ECO:0000313" key="5">
    <source>
        <dbReference type="EMBL" id="ADP83762.1"/>
    </source>
</evidence>
<comment type="pathway">
    <text evidence="4">Amino-acid biosynthesis; L-methionine biosynthesis via salvage pathway; L-methionine from S-methyl-5-thio-alpha-D-ribose 1-phosphate: step 4/6.</text>
</comment>
<keyword evidence="2 4" id="KW-0378">Hydrolase</keyword>
<evidence type="ECO:0000256" key="4">
    <source>
        <dbReference type="HAMAP-Rule" id="MF_01681"/>
    </source>
</evidence>
<comment type="similarity">
    <text evidence="4">Belongs to the HAD-like hydrolase superfamily. MasA/MtnC family.</text>
</comment>
<comment type="cofactor">
    <cofactor evidence="4">
        <name>Mg(2+)</name>
        <dbReference type="ChEBI" id="CHEBI:18420"/>
    </cofactor>
    <text evidence="4">Binds 1 Mg(2+) ion per subunit.</text>
</comment>
<dbReference type="UniPathway" id="UPA00904">
    <property type="reaction ID" value="UER00876"/>
</dbReference>
<name>E3IVW0_PSEI1</name>
<comment type="subunit">
    <text evidence="4">Monomer.</text>
</comment>
<organism evidence="5 6">
    <name type="scientific">Pseudofrankia inefficax (strain DSM 45817 / CECT 9037 / DDB 130130 / EuI1c)</name>
    <name type="common">Frankia inefficax</name>
    <dbReference type="NCBI Taxonomy" id="298654"/>
    <lineage>
        <taxon>Bacteria</taxon>
        <taxon>Bacillati</taxon>
        <taxon>Actinomycetota</taxon>
        <taxon>Actinomycetes</taxon>
        <taxon>Frankiales</taxon>
        <taxon>Frankiaceae</taxon>
        <taxon>Pseudofrankia</taxon>
    </lineage>
</organism>
<dbReference type="PANTHER" id="PTHR20371:SF1">
    <property type="entry name" value="ENOLASE-PHOSPHATASE E1"/>
    <property type="match status" value="1"/>
</dbReference>
<comment type="pathway">
    <text evidence="4">Amino-acid biosynthesis; L-methionine biosynthesis via salvage pathway; L-methionine from S-methyl-5-thio-alpha-D-ribose 1-phosphate: step 3/6.</text>
</comment>
<reference evidence="5 6" key="1">
    <citation type="submission" date="2010-10" db="EMBL/GenBank/DDBJ databases">
        <title>Complete sequence of Frankia sp. EuI1c.</title>
        <authorList>
            <consortium name="US DOE Joint Genome Institute"/>
            <person name="Lucas S."/>
            <person name="Copeland A."/>
            <person name="Lapidus A."/>
            <person name="Cheng J.-F."/>
            <person name="Bruce D."/>
            <person name="Goodwin L."/>
            <person name="Pitluck S."/>
            <person name="Chertkov O."/>
            <person name="Detter J.C."/>
            <person name="Han C."/>
            <person name="Tapia R."/>
            <person name="Land M."/>
            <person name="Hauser L."/>
            <person name="Jeffries C."/>
            <person name="Kyrpides N."/>
            <person name="Ivanova N."/>
            <person name="Mikhailova N."/>
            <person name="Beauchemin N."/>
            <person name="Sen A."/>
            <person name="Sur S.A."/>
            <person name="Gtari M."/>
            <person name="Wall L."/>
            <person name="Tisa L."/>
            <person name="Woyke T."/>
        </authorList>
    </citation>
    <scope>NUCLEOTIDE SEQUENCE [LARGE SCALE GENOMIC DNA]</scope>
    <source>
        <strain evidence="6">DSM 45817 / CECT 9037 / EuI1c</strain>
    </source>
</reference>
<keyword evidence="3 4" id="KW-0486">Methionine biosynthesis</keyword>
<dbReference type="OrthoDB" id="9797416at2"/>
<dbReference type="InterPro" id="IPR023943">
    <property type="entry name" value="Enolase-ppase_E1"/>
</dbReference>
<dbReference type="GO" id="GO:0043874">
    <property type="term" value="F:acireductone synthase activity"/>
    <property type="evidence" value="ECO:0007669"/>
    <property type="project" value="UniProtKB-EC"/>
</dbReference>
<dbReference type="AlphaFoldDB" id="E3IVW0"/>
<dbReference type="Proteomes" id="UP000002484">
    <property type="component" value="Chromosome"/>
</dbReference>
<dbReference type="SFLD" id="SFLDG01129">
    <property type="entry name" value="C1.5:_HAD__Beta-PGM__Phosphata"/>
    <property type="match status" value="1"/>
</dbReference>
<dbReference type="HOGENOM" id="CLU_023273_0_0_11"/>
<proteinExistence type="inferred from homology"/>
<dbReference type="STRING" id="298654.FraEuI1c_5778"/>
<dbReference type="KEGG" id="fri:FraEuI1c_5778"/>
<evidence type="ECO:0000313" key="6">
    <source>
        <dbReference type="Proteomes" id="UP000002484"/>
    </source>
</evidence>
<dbReference type="Gene3D" id="3.40.50.1000">
    <property type="entry name" value="HAD superfamily/HAD-like"/>
    <property type="match status" value="1"/>
</dbReference>
<dbReference type="Gene3D" id="1.10.720.60">
    <property type="match status" value="1"/>
</dbReference>
<keyword evidence="4" id="KW-0460">Magnesium</keyword>
<dbReference type="NCBIfam" id="TIGR01691">
    <property type="entry name" value="enolase-ppase"/>
    <property type="match status" value="1"/>
</dbReference>
<keyword evidence="6" id="KW-1185">Reference proteome</keyword>
<dbReference type="GO" id="GO:0043715">
    <property type="term" value="F:2,3-diketo-5-methylthiopentyl-1-phosphate enolase activity"/>
    <property type="evidence" value="ECO:0007669"/>
    <property type="project" value="UniProtKB-UniRule"/>
</dbReference>
<dbReference type="PANTHER" id="PTHR20371">
    <property type="entry name" value="ENOLASE-PHOSPHATASE E1"/>
    <property type="match status" value="1"/>
</dbReference>
<accession>E3IVW0</accession>
<dbReference type="GO" id="GO:0000287">
    <property type="term" value="F:magnesium ion binding"/>
    <property type="evidence" value="ECO:0007669"/>
    <property type="project" value="UniProtKB-UniRule"/>
</dbReference>
<keyword evidence="4" id="KW-0479">Metal-binding</keyword>
<evidence type="ECO:0000256" key="1">
    <source>
        <dbReference type="ARBA" id="ARBA00022605"/>
    </source>
</evidence>
<dbReference type="SFLD" id="SFLDG01133">
    <property type="entry name" value="C1.5.4:_Enolase-phosphatase_Li"/>
    <property type="match status" value="1"/>
</dbReference>
<dbReference type="InParanoid" id="E3IVW0"/>
<gene>
    <name evidence="4" type="primary">mtnC</name>
    <name evidence="5" type="ordered locus">FraEuI1c_5778</name>
</gene>
<dbReference type="CDD" id="cd01629">
    <property type="entry name" value="HAD_EP"/>
    <property type="match status" value="1"/>
</dbReference>
<dbReference type="InterPro" id="IPR036412">
    <property type="entry name" value="HAD-like_sf"/>
</dbReference>
<keyword evidence="1 4" id="KW-0028">Amino-acid biosynthesis</keyword>
<evidence type="ECO:0000256" key="2">
    <source>
        <dbReference type="ARBA" id="ARBA00022801"/>
    </source>
</evidence>
<dbReference type="HAMAP" id="MF_01681">
    <property type="entry name" value="Salvage_MtnC"/>
    <property type="match status" value="1"/>
</dbReference>
<dbReference type="GO" id="GO:0019509">
    <property type="term" value="P:L-methionine salvage from methylthioadenosine"/>
    <property type="evidence" value="ECO:0007669"/>
    <property type="project" value="UniProtKB-UniRule"/>
</dbReference>
<dbReference type="Pfam" id="PF00702">
    <property type="entry name" value="Hydrolase"/>
    <property type="match status" value="1"/>
</dbReference>
<dbReference type="eggNOG" id="COG4229">
    <property type="taxonomic scope" value="Bacteria"/>
</dbReference>
<comment type="catalytic activity">
    <reaction evidence="4">
        <text>5-methylsulfanyl-2,3-dioxopentyl phosphate + H2O = 1,2-dihydroxy-5-(methylsulfanyl)pent-1-en-3-one + phosphate</text>
        <dbReference type="Rhea" id="RHEA:21700"/>
        <dbReference type="ChEBI" id="CHEBI:15377"/>
        <dbReference type="ChEBI" id="CHEBI:43474"/>
        <dbReference type="ChEBI" id="CHEBI:49252"/>
        <dbReference type="ChEBI" id="CHEBI:58828"/>
        <dbReference type="EC" id="3.1.3.77"/>
    </reaction>
</comment>
<sequence>MTAPAGPERADGVTAVVVDIEGTTSPTAAVVGTLYPYARARLAGWLAGHPDDPRTCRAVAQVRELLGEPAADLARVTAALDDWLARDVKAAPLKTLQGQIWAAGFAAGELTGVLFGDVAPALRRWHAAGIRLAVYSSGSAVAQRAWFGRAAALDSAGRPSPERPDDLGPLLTAHFDLDNAGPKTAERSYARIAAVLNAQPGRLLFLTDRPAELDAARAAGWRVVGVARPGEPYAAALAGYPRVSSFADLALTAA</sequence>
<comment type="function">
    <text evidence="4">Bifunctional enzyme that catalyzes the enolization of 2,3-diketo-5-methylthiopentyl-1-phosphate (DK-MTP-1-P) into the intermediate 2-hydroxy-3-keto-5-methylthiopentenyl-1-phosphate (HK-MTPenyl-1-P), which is then dephosphorylated to form the acireductone 1,2-dihydroxy-3-keto-5-methylthiopentene (DHK-MTPene).</text>
</comment>
<dbReference type="EMBL" id="CP002299">
    <property type="protein sequence ID" value="ADP83762.1"/>
    <property type="molecule type" value="Genomic_DNA"/>
</dbReference>
<dbReference type="GO" id="GO:0043716">
    <property type="term" value="F:2-hydroxy-3-keto-5-methylthiopentenyl-1-phosphate phosphatase activity"/>
    <property type="evidence" value="ECO:0007669"/>
    <property type="project" value="UniProtKB-UniRule"/>
</dbReference>
<protein>
    <recommendedName>
        <fullName evidence="4">Enolase-phosphatase E1</fullName>
        <ecNumber evidence="4">3.1.3.77</ecNumber>
    </recommendedName>
    <alternativeName>
        <fullName evidence="4">2,3-diketo-5-methylthio-1-phosphopentane phosphatase</fullName>
    </alternativeName>
</protein>
<dbReference type="RefSeq" id="WP_013426880.1">
    <property type="nucleotide sequence ID" value="NC_014666.1"/>
</dbReference>